<sequence length="266" mass="29590">MDTKKQRDINFISDLTLGLVETLQAVPSVQDVQVSVKTGCERGSVANWEQRHNVTLPPTLRSLYTATDGFKLTWNYALAGKLLPLGMSLYTITDGFKLSWNYALCRKLLPLAAAAGKLLPLDSTGSLDAVPKRALYSGTNKTKCYSPPSFHVSKMFELDSCQGYGRVVIAYPGRGEDFPEASFWFLDMSLRPHFLAAEAQTYWRLMLAHLGMPQWQALLAGLGHTPWARQWYEVVAPYLLDGPRAPRPSQPQVLSFSALSASIDFK</sequence>
<dbReference type="PANTHER" id="PTHR31854">
    <property type="entry name" value="TUBULIN POLYGLUTAMYLASE COMPLEX SUBUNIT 2"/>
    <property type="match status" value="1"/>
</dbReference>
<keyword evidence="2" id="KW-1185">Reference proteome</keyword>
<accession>A0AAV2QF51</accession>
<dbReference type="AlphaFoldDB" id="A0AAV2QF51"/>
<proteinExistence type="predicted"/>
<gene>
    <name evidence="1" type="ORF">MNOR_LOCUS11416</name>
</gene>
<evidence type="ECO:0000313" key="1">
    <source>
        <dbReference type="EMBL" id="CAL4080891.1"/>
    </source>
</evidence>
<dbReference type="InterPro" id="IPR039231">
    <property type="entry name" value="TPGS2"/>
</dbReference>
<protein>
    <recommendedName>
        <fullName evidence="3">Knr4/Smi1-like domain-containing protein</fullName>
    </recommendedName>
</protein>
<comment type="caution">
    <text evidence="1">The sequence shown here is derived from an EMBL/GenBank/DDBJ whole genome shotgun (WGS) entry which is preliminary data.</text>
</comment>
<reference evidence="1 2" key="1">
    <citation type="submission" date="2024-05" db="EMBL/GenBank/DDBJ databases">
        <authorList>
            <person name="Wallberg A."/>
        </authorList>
    </citation>
    <scope>NUCLEOTIDE SEQUENCE [LARGE SCALE GENOMIC DNA]</scope>
</reference>
<evidence type="ECO:0008006" key="3">
    <source>
        <dbReference type="Google" id="ProtNLM"/>
    </source>
</evidence>
<organism evidence="1 2">
    <name type="scientific">Meganyctiphanes norvegica</name>
    <name type="common">Northern krill</name>
    <name type="synonym">Thysanopoda norvegica</name>
    <dbReference type="NCBI Taxonomy" id="48144"/>
    <lineage>
        <taxon>Eukaryota</taxon>
        <taxon>Metazoa</taxon>
        <taxon>Ecdysozoa</taxon>
        <taxon>Arthropoda</taxon>
        <taxon>Crustacea</taxon>
        <taxon>Multicrustacea</taxon>
        <taxon>Malacostraca</taxon>
        <taxon>Eumalacostraca</taxon>
        <taxon>Eucarida</taxon>
        <taxon>Euphausiacea</taxon>
        <taxon>Euphausiidae</taxon>
        <taxon>Meganyctiphanes</taxon>
    </lineage>
</organism>
<feature type="non-terminal residue" evidence="1">
    <location>
        <position position="266"/>
    </location>
</feature>
<name>A0AAV2QF51_MEGNR</name>
<evidence type="ECO:0000313" key="2">
    <source>
        <dbReference type="Proteomes" id="UP001497623"/>
    </source>
</evidence>
<dbReference type="PANTHER" id="PTHR31854:SF2">
    <property type="entry name" value="TUBULIN POLYGLUTAMYLASE COMPLEX SUBUNIT 2"/>
    <property type="match status" value="1"/>
</dbReference>
<dbReference type="EMBL" id="CAXKWB010005992">
    <property type="protein sequence ID" value="CAL4080891.1"/>
    <property type="molecule type" value="Genomic_DNA"/>
</dbReference>
<dbReference type="Proteomes" id="UP001497623">
    <property type="component" value="Unassembled WGS sequence"/>
</dbReference>